<dbReference type="GO" id="GO:0080043">
    <property type="term" value="F:quercetin 3-O-glucosyltransferase activity"/>
    <property type="evidence" value="ECO:0007669"/>
    <property type="project" value="TreeGrafter"/>
</dbReference>
<dbReference type="Gene3D" id="3.40.50.2000">
    <property type="entry name" value="Glycogen Phosphorylase B"/>
    <property type="match status" value="1"/>
</dbReference>
<comment type="similarity">
    <text evidence="1">Belongs to the UDP-glycosyltransferase family.</text>
</comment>
<dbReference type="EMBL" id="CM008054">
    <property type="protein sequence ID" value="PVH31206.1"/>
    <property type="molecule type" value="Genomic_DNA"/>
</dbReference>
<sequence>MGHGDEDIHVTTEPRLCSASDLPIMAAPHVLALPFPAQGHVIPLMQLSHRLVEHGIEVTFDNTEANHALVLDGIHLVGVPDGLADGDDRKDIGKLADALSRHMPGYLEELVRRVEASEGTKISWLIADQGMGWAFEVAKKLGIRAPCFWSGSAAFLASLFRVPQLIQDGVIDEKGWPK</sequence>
<dbReference type="AlphaFoldDB" id="A0A2T8I0I8"/>
<gene>
    <name evidence="2" type="ORF">PAHAL_9G082200</name>
</gene>
<proteinExistence type="inferred from homology"/>
<evidence type="ECO:0000256" key="1">
    <source>
        <dbReference type="ARBA" id="ARBA00009995"/>
    </source>
</evidence>
<dbReference type="Proteomes" id="UP000243499">
    <property type="component" value="Chromosome 9"/>
</dbReference>
<organism evidence="2">
    <name type="scientific">Panicum hallii</name>
    <dbReference type="NCBI Taxonomy" id="206008"/>
    <lineage>
        <taxon>Eukaryota</taxon>
        <taxon>Viridiplantae</taxon>
        <taxon>Streptophyta</taxon>
        <taxon>Embryophyta</taxon>
        <taxon>Tracheophyta</taxon>
        <taxon>Spermatophyta</taxon>
        <taxon>Magnoliopsida</taxon>
        <taxon>Liliopsida</taxon>
        <taxon>Poales</taxon>
        <taxon>Poaceae</taxon>
        <taxon>PACMAD clade</taxon>
        <taxon>Panicoideae</taxon>
        <taxon>Panicodae</taxon>
        <taxon>Paniceae</taxon>
        <taxon>Panicinae</taxon>
        <taxon>Panicum</taxon>
        <taxon>Panicum sect. Panicum</taxon>
    </lineage>
</organism>
<dbReference type="PANTHER" id="PTHR11926">
    <property type="entry name" value="GLUCOSYL/GLUCURONOSYL TRANSFERASES"/>
    <property type="match status" value="1"/>
</dbReference>
<evidence type="ECO:0000313" key="2">
    <source>
        <dbReference type="EMBL" id="PVH31206.1"/>
    </source>
</evidence>
<dbReference type="FunFam" id="3.40.50.2000:FF:000108">
    <property type="entry name" value="UDP-glycosyltransferase 83A1"/>
    <property type="match status" value="1"/>
</dbReference>
<dbReference type="PANTHER" id="PTHR11926:SF1412">
    <property type="entry name" value="UDP-GLYCOSYLTRANSFERASE 83A1-LIKE"/>
    <property type="match status" value="1"/>
</dbReference>
<dbReference type="SUPFAM" id="SSF53756">
    <property type="entry name" value="UDP-Glycosyltransferase/glycogen phosphorylase"/>
    <property type="match status" value="1"/>
</dbReference>
<accession>A0A2T8I0I8</accession>
<protein>
    <submittedName>
        <fullName evidence="2">Uncharacterized protein</fullName>
    </submittedName>
</protein>
<name>A0A2T8I0I8_9POAL</name>
<dbReference type="Gramene" id="PVH31206">
    <property type="protein sequence ID" value="PVH31206"/>
    <property type="gene ID" value="PAHAL_9G082200"/>
</dbReference>
<reference evidence="2" key="1">
    <citation type="submission" date="2018-04" db="EMBL/GenBank/DDBJ databases">
        <title>WGS assembly of Panicum hallii.</title>
        <authorList>
            <person name="Lovell J."/>
            <person name="Jenkins J."/>
            <person name="Lowry D."/>
            <person name="Mamidi S."/>
            <person name="Sreedasyam A."/>
            <person name="Weng X."/>
            <person name="Barry K."/>
            <person name="Bonette J."/>
            <person name="Campitelli B."/>
            <person name="Daum C."/>
            <person name="Gordon S."/>
            <person name="Gould B."/>
            <person name="Lipzen A."/>
            <person name="Macqueen A."/>
            <person name="Palacio-Mejia J."/>
            <person name="Plott C."/>
            <person name="Shakirov E."/>
            <person name="Shu S."/>
            <person name="Yoshinaga Y."/>
            <person name="Zane M."/>
            <person name="Rokhsar D."/>
            <person name="Grimwood J."/>
            <person name="Schmutz J."/>
            <person name="Juenger T."/>
        </authorList>
    </citation>
    <scope>NUCLEOTIDE SEQUENCE [LARGE SCALE GENOMIC DNA]</scope>
    <source>
        <strain evidence="2">FIL2</strain>
    </source>
</reference>
<dbReference type="GO" id="GO:0080044">
    <property type="term" value="F:quercetin 7-O-glucosyltransferase activity"/>
    <property type="evidence" value="ECO:0007669"/>
    <property type="project" value="TreeGrafter"/>
</dbReference>